<feature type="region of interest" description="Disordered" evidence="1">
    <location>
        <begin position="291"/>
        <end position="338"/>
    </location>
</feature>
<evidence type="ECO:0000313" key="3">
    <source>
        <dbReference type="Proteomes" id="UP000823749"/>
    </source>
</evidence>
<accession>A0AAV6KAE5</accession>
<dbReference type="InterPro" id="IPR036770">
    <property type="entry name" value="Ankyrin_rpt-contain_sf"/>
</dbReference>
<feature type="compositionally biased region" description="Basic and acidic residues" evidence="1">
    <location>
        <begin position="304"/>
        <end position="338"/>
    </location>
</feature>
<evidence type="ECO:0008006" key="4">
    <source>
        <dbReference type="Google" id="ProtNLM"/>
    </source>
</evidence>
<dbReference type="InterPro" id="IPR002110">
    <property type="entry name" value="Ankyrin_rpt"/>
</dbReference>
<dbReference type="PANTHER" id="PTHR47303">
    <property type="match status" value="1"/>
</dbReference>
<protein>
    <recommendedName>
        <fullName evidence="4">Ankyrin repeat-containing protein</fullName>
    </recommendedName>
</protein>
<dbReference type="AlphaFoldDB" id="A0AAV6KAE5"/>
<dbReference type="Gene3D" id="1.25.40.20">
    <property type="entry name" value="Ankyrin repeat-containing domain"/>
    <property type="match status" value="1"/>
</dbReference>
<dbReference type="EMBL" id="JACTNZ010000005">
    <property type="protein sequence ID" value="KAG5549339.1"/>
    <property type="molecule type" value="Genomic_DNA"/>
</dbReference>
<comment type="caution">
    <text evidence="2">The sequence shown here is derived from an EMBL/GenBank/DDBJ whole genome shotgun (WGS) entry which is preliminary data.</text>
</comment>
<proteinExistence type="predicted"/>
<dbReference type="PANTHER" id="PTHR47303:SF1">
    <property type="entry name" value="NF-KAPPA-B INHIBITOR BETA"/>
    <property type="match status" value="1"/>
</dbReference>
<gene>
    <name evidence="2" type="ORF">RHGRI_014631</name>
</gene>
<dbReference type="SMART" id="SM00248">
    <property type="entry name" value="ANK"/>
    <property type="match status" value="2"/>
</dbReference>
<sequence length="338" mass="36995">MEGVKDEYWKYIALLKAALRGDWDAARRFFVKDESAITVPITNVSETVLHIAVGIGERAIHFVEKLVVLMPVEALTLREKHGDTALHMAGMVGNTRATVVLVHKNPDLLYIRGRFFIKDESAITAPITNVSKTLLHIAVGTGERAIHILEKLVVLMPVEALTLRKKHGDTALHTAGTVGNMRAAVVLVQRNPDFLYIRGMIMCLCPSQMKMLFGLSIMQSTPDSMLSHRRKHKKIEEISILAPTVELELLGADLSTFAPIVELVAIGDDKAWSSNGAVIAVTLMAVTEQVGGEHGVPPPGVGDADLRRSSSELSEAHAMRRAAVDEGKHSLKAEEDRR</sequence>
<organism evidence="2 3">
    <name type="scientific">Rhododendron griersonianum</name>
    <dbReference type="NCBI Taxonomy" id="479676"/>
    <lineage>
        <taxon>Eukaryota</taxon>
        <taxon>Viridiplantae</taxon>
        <taxon>Streptophyta</taxon>
        <taxon>Embryophyta</taxon>
        <taxon>Tracheophyta</taxon>
        <taxon>Spermatophyta</taxon>
        <taxon>Magnoliopsida</taxon>
        <taxon>eudicotyledons</taxon>
        <taxon>Gunneridae</taxon>
        <taxon>Pentapetalae</taxon>
        <taxon>asterids</taxon>
        <taxon>Ericales</taxon>
        <taxon>Ericaceae</taxon>
        <taxon>Ericoideae</taxon>
        <taxon>Rhodoreae</taxon>
        <taxon>Rhododendron</taxon>
    </lineage>
</organism>
<keyword evidence="3" id="KW-1185">Reference proteome</keyword>
<evidence type="ECO:0000256" key="1">
    <source>
        <dbReference type="SAM" id="MobiDB-lite"/>
    </source>
</evidence>
<dbReference type="Proteomes" id="UP000823749">
    <property type="component" value="Chromosome 5"/>
</dbReference>
<name>A0AAV6KAE5_9ERIC</name>
<evidence type="ECO:0000313" key="2">
    <source>
        <dbReference type="EMBL" id="KAG5549339.1"/>
    </source>
</evidence>
<reference evidence="2" key="1">
    <citation type="submission" date="2020-08" db="EMBL/GenBank/DDBJ databases">
        <title>Plant Genome Project.</title>
        <authorList>
            <person name="Zhang R.-G."/>
        </authorList>
    </citation>
    <scope>NUCLEOTIDE SEQUENCE</scope>
    <source>
        <strain evidence="2">WSP0</strain>
        <tissue evidence="2">Leaf</tissue>
    </source>
</reference>
<dbReference type="SUPFAM" id="SSF48403">
    <property type="entry name" value="Ankyrin repeat"/>
    <property type="match status" value="1"/>
</dbReference>